<organism evidence="2 3">
    <name type="scientific">Tritonibacter multivorans</name>
    <dbReference type="NCBI Taxonomy" id="928856"/>
    <lineage>
        <taxon>Bacteria</taxon>
        <taxon>Pseudomonadati</taxon>
        <taxon>Pseudomonadota</taxon>
        <taxon>Alphaproteobacteria</taxon>
        <taxon>Rhodobacterales</taxon>
        <taxon>Paracoccaceae</taxon>
        <taxon>Tritonibacter</taxon>
    </lineage>
</organism>
<dbReference type="Pfam" id="PF00004">
    <property type="entry name" value="AAA"/>
    <property type="match status" value="1"/>
</dbReference>
<dbReference type="Gene3D" id="3.40.50.300">
    <property type="entry name" value="P-loop containing nucleotide triphosphate hydrolases"/>
    <property type="match status" value="1"/>
</dbReference>
<reference evidence="2 3" key="1">
    <citation type="submission" date="2015-09" db="EMBL/GenBank/DDBJ databases">
        <authorList>
            <consortium name="Swine Surveillance"/>
        </authorList>
    </citation>
    <scope>NUCLEOTIDE SEQUENCE [LARGE SCALE GENOMIC DNA]</scope>
    <source>
        <strain evidence="2 3">CECT 7557</strain>
    </source>
</reference>
<evidence type="ECO:0000259" key="1">
    <source>
        <dbReference type="SMART" id="SM00382"/>
    </source>
</evidence>
<dbReference type="STRING" id="928856.SAMN04488049_1052"/>
<name>A0A0N7M106_9RHOB</name>
<evidence type="ECO:0000313" key="3">
    <source>
        <dbReference type="Proteomes" id="UP000052022"/>
    </source>
</evidence>
<dbReference type="GO" id="GO:0004252">
    <property type="term" value="F:serine-type endopeptidase activity"/>
    <property type="evidence" value="ECO:0007669"/>
    <property type="project" value="UniProtKB-EC"/>
</dbReference>
<gene>
    <name evidence="2" type="primary">lon_2</name>
    <name evidence="2" type="ORF">TRM7557_03658</name>
</gene>
<dbReference type="InterPro" id="IPR003593">
    <property type="entry name" value="AAA+_ATPase"/>
</dbReference>
<keyword evidence="3" id="KW-1185">Reference proteome</keyword>
<sequence length="362" mass="40275">MPQLHPVRITRSIKFLGPTPNVRTIEKRLETFLAQRRFARSDAASDTEFHPAYNLKYLQDRDLLKIRRRAILFCERHKASSGMAHLSEEDQQKLAVLEGGIKTARLVNDHEADEIAAALHQEMPWMADATEHVWNALRSRQNCGGTGMSIPPVLLVGPRGIGKSHWARLLAKLIGAPKIPIDATGEPASFALVGSQKGWSSAQPGKLMNGILAHQRADPLVIIDEVEKAGDSRSNTGTQYNLSNSLLPLLEPATAAEWQCPYFQVQFDTSRVNWVLTANSLDTLPAPLLSRCKVIALSGLSKSQLLTFIDRQAQARQLSTPAKHSVKDVVERLWSDGRRFDLRSVDRILERAAAMQTKPRVH</sequence>
<accession>A0A0N7M106</accession>
<dbReference type="PANTHER" id="PTHR43718">
    <property type="entry name" value="LON PROTEASE"/>
    <property type="match status" value="1"/>
</dbReference>
<feature type="domain" description="AAA+ ATPase" evidence="1">
    <location>
        <begin position="149"/>
        <end position="300"/>
    </location>
</feature>
<dbReference type="Proteomes" id="UP000052022">
    <property type="component" value="Unassembled WGS sequence"/>
</dbReference>
<dbReference type="InterPro" id="IPR027417">
    <property type="entry name" value="P-loop_NTPase"/>
</dbReference>
<evidence type="ECO:0000313" key="2">
    <source>
        <dbReference type="EMBL" id="CUH81929.1"/>
    </source>
</evidence>
<dbReference type="AlphaFoldDB" id="A0A0N7M106"/>
<dbReference type="InterPro" id="IPR003959">
    <property type="entry name" value="ATPase_AAA_core"/>
</dbReference>
<protein>
    <submittedName>
        <fullName evidence="2">Lon protease</fullName>
        <ecNumber evidence="2">3.4.21.53</ecNumber>
    </submittedName>
</protein>
<dbReference type="EMBL" id="CYSD01000043">
    <property type="protein sequence ID" value="CUH81929.1"/>
    <property type="molecule type" value="Genomic_DNA"/>
</dbReference>
<dbReference type="GO" id="GO:0006515">
    <property type="term" value="P:protein quality control for misfolded or incompletely synthesized proteins"/>
    <property type="evidence" value="ECO:0007669"/>
    <property type="project" value="TreeGrafter"/>
</dbReference>
<dbReference type="GO" id="GO:0005524">
    <property type="term" value="F:ATP binding"/>
    <property type="evidence" value="ECO:0007669"/>
    <property type="project" value="InterPro"/>
</dbReference>
<dbReference type="PANTHER" id="PTHR43718:SF2">
    <property type="entry name" value="LON PROTEASE HOMOLOG, MITOCHONDRIAL"/>
    <property type="match status" value="1"/>
</dbReference>
<dbReference type="InterPro" id="IPR027065">
    <property type="entry name" value="Lon_Prtase"/>
</dbReference>
<keyword evidence="2" id="KW-0645">Protease</keyword>
<proteinExistence type="predicted"/>
<dbReference type="GO" id="GO:0016887">
    <property type="term" value="F:ATP hydrolysis activity"/>
    <property type="evidence" value="ECO:0007669"/>
    <property type="project" value="InterPro"/>
</dbReference>
<dbReference type="SUPFAM" id="SSF52540">
    <property type="entry name" value="P-loop containing nucleoside triphosphate hydrolases"/>
    <property type="match status" value="1"/>
</dbReference>
<keyword evidence="2" id="KW-0378">Hydrolase</keyword>
<dbReference type="SMART" id="SM00382">
    <property type="entry name" value="AAA"/>
    <property type="match status" value="1"/>
</dbReference>
<dbReference type="GO" id="GO:0004176">
    <property type="term" value="F:ATP-dependent peptidase activity"/>
    <property type="evidence" value="ECO:0007669"/>
    <property type="project" value="InterPro"/>
</dbReference>
<dbReference type="EC" id="3.4.21.53" evidence="2"/>